<reference evidence="7" key="2">
    <citation type="submission" date="2023-01" db="EMBL/GenBank/DDBJ databases">
        <title>Draft genome sequence of Portibacter lacus strain NBRC 108769.</title>
        <authorList>
            <person name="Sun Q."/>
            <person name="Mori K."/>
        </authorList>
    </citation>
    <scope>NUCLEOTIDE SEQUENCE</scope>
    <source>
        <strain evidence="7">NBRC 108769</strain>
    </source>
</reference>
<evidence type="ECO:0000256" key="4">
    <source>
        <dbReference type="ARBA" id="ARBA00022801"/>
    </source>
</evidence>
<accession>A0AA37SS14</accession>
<comment type="catalytic activity">
    <reaction evidence="5">
        <text>L-arginine + H2O = L-citrulline + NH4(+)</text>
        <dbReference type="Rhea" id="RHEA:19597"/>
        <dbReference type="ChEBI" id="CHEBI:15377"/>
        <dbReference type="ChEBI" id="CHEBI:28938"/>
        <dbReference type="ChEBI" id="CHEBI:32682"/>
        <dbReference type="ChEBI" id="CHEBI:57743"/>
        <dbReference type="EC" id="3.5.3.6"/>
    </reaction>
</comment>
<keyword evidence="4" id="KW-0378">Hydrolase</keyword>
<evidence type="ECO:0000313" key="7">
    <source>
        <dbReference type="EMBL" id="GLR19403.1"/>
    </source>
</evidence>
<feature type="active site" description="Amidino-cysteine intermediate" evidence="6">
    <location>
        <position position="409"/>
    </location>
</feature>
<dbReference type="EC" id="3.5.3.6" evidence="3"/>
<dbReference type="Pfam" id="PF02274">
    <property type="entry name" value="ADI"/>
    <property type="match status" value="2"/>
</dbReference>
<dbReference type="Gene3D" id="3.75.10.10">
    <property type="entry name" value="L-arginine/glycine Amidinotransferase, Chain A"/>
    <property type="match status" value="2"/>
</dbReference>
<dbReference type="EMBL" id="BSOH01000027">
    <property type="protein sequence ID" value="GLR19403.1"/>
    <property type="molecule type" value="Genomic_DNA"/>
</dbReference>
<reference evidence="7" key="1">
    <citation type="journal article" date="2014" name="Int. J. Syst. Evol. Microbiol.">
        <title>Complete genome sequence of Corynebacterium casei LMG S-19264T (=DSM 44701T), isolated from a smear-ripened cheese.</title>
        <authorList>
            <consortium name="US DOE Joint Genome Institute (JGI-PGF)"/>
            <person name="Walter F."/>
            <person name="Albersmeier A."/>
            <person name="Kalinowski J."/>
            <person name="Ruckert C."/>
        </authorList>
    </citation>
    <scope>NUCLEOTIDE SEQUENCE</scope>
    <source>
        <strain evidence="7">NBRC 108769</strain>
    </source>
</reference>
<dbReference type="PIRSF" id="PIRSF006356">
    <property type="entry name" value="Arg_deiminase"/>
    <property type="match status" value="1"/>
</dbReference>
<comment type="pathway">
    <text evidence="1">Amino-acid degradation; L-arginine degradation via ADI pathway; carbamoyl phosphate from L-arginine: step 1/2.</text>
</comment>
<comment type="similarity">
    <text evidence="2">Belongs to the arginine deiminase family.</text>
</comment>
<dbReference type="GO" id="GO:0019546">
    <property type="term" value="P:L-arginine deiminase pathway"/>
    <property type="evidence" value="ECO:0007669"/>
    <property type="project" value="TreeGrafter"/>
</dbReference>
<dbReference type="Proteomes" id="UP001156666">
    <property type="component" value="Unassembled WGS sequence"/>
</dbReference>
<dbReference type="PANTHER" id="PTHR47271">
    <property type="entry name" value="ARGININE DEIMINASE"/>
    <property type="match status" value="1"/>
</dbReference>
<evidence type="ECO:0000256" key="1">
    <source>
        <dbReference type="ARBA" id="ARBA00005213"/>
    </source>
</evidence>
<dbReference type="GO" id="GO:0016990">
    <property type="term" value="F:arginine deiminase activity"/>
    <property type="evidence" value="ECO:0007669"/>
    <property type="project" value="UniProtKB-EC"/>
</dbReference>
<name>A0AA37SS14_9BACT</name>
<evidence type="ECO:0000313" key="8">
    <source>
        <dbReference type="Proteomes" id="UP001156666"/>
    </source>
</evidence>
<keyword evidence="8" id="KW-1185">Reference proteome</keyword>
<evidence type="ECO:0000256" key="5">
    <source>
        <dbReference type="ARBA" id="ARBA00049429"/>
    </source>
</evidence>
<evidence type="ECO:0000256" key="6">
    <source>
        <dbReference type="PIRSR" id="PIRSR006356-1"/>
    </source>
</evidence>
<dbReference type="Gene3D" id="1.10.3930.10">
    <property type="entry name" value="Arginine deiminase"/>
    <property type="match status" value="1"/>
</dbReference>
<dbReference type="PRINTS" id="PR01466">
    <property type="entry name" value="ARGDEIMINASE"/>
</dbReference>
<dbReference type="RefSeq" id="WP_235291898.1">
    <property type="nucleotide sequence ID" value="NZ_BSOH01000027.1"/>
</dbReference>
<proteinExistence type="inferred from homology"/>
<sequence length="417" mass="47460">MSINVSSEIGFLQKVIVHRPDSGISRVSPKRAEELLFDDIVFLPKMQEEHDVLTLLLDKFLGTKNVLEITTLLEETIKDEAENKKLIISRVEDYEELPRKFGEKLESLSAKELAKVLITGYLEEEDHILFDPIPNFIFTRDIAVVVNDHVVITKAFKAARYRENLLTRFIFWRHPIFKPLRDKNKIINLNDLDLFPPSKTGEQVSLEGGDVMIINEDFILIGCSERTSMHGIQLLKQSLFDKKVVKNVVVINIPNDRSFMHIDTLFTMISEDEIVAYKPIIYDGNSSNILVYRSNGGISEYSSVKKFFESEINNDMKFIFAGDGRSPYQEREQWTDGCNLVALKPGVAIAYDRNTVTDLAFQKAGYSIVKAETLIKDIDEGKVDPNTIKKTIIHIPSNELSRARGGSHCMTCPISRK</sequence>
<evidence type="ECO:0000256" key="3">
    <source>
        <dbReference type="ARBA" id="ARBA00012171"/>
    </source>
</evidence>
<dbReference type="InterPro" id="IPR003876">
    <property type="entry name" value="Arg_deiminase"/>
</dbReference>
<gene>
    <name evidence="7" type="ORF">GCM10007940_40190</name>
</gene>
<dbReference type="SUPFAM" id="SSF55909">
    <property type="entry name" value="Pentein"/>
    <property type="match status" value="1"/>
</dbReference>
<protein>
    <recommendedName>
        <fullName evidence="3">arginine deiminase</fullName>
        <ecNumber evidence="3">3.5.3.6</ecNumber>
    </recommendedName>
</protein>
<dbReference type="PANTHER" id="PTHR47271:SF2">
    <property type="entry name" value="ARGININE DEIMINASE"/>
    <property type="match status" value="1"/>
</dbReference>
<comment type="caution">
    <text evidence="7">The sequence shown here is derived from an EMBL/GenBank/DDBJ whole genome shotgun (WGS) entry which is preliminary data.</text>
</comment>
<dbReference type="AlphaFoldDB" id="A0AA37SS14"/>
<organism evidence="7 8">
    <name type="scientific">Portibacter lacus</name>
    <dbReference type="NCBI Taxonomy" id="1099794"/>
    <lineage>
        <taxon>Bacteria</taxon>
        <taxon>Pseudomonadati</taxon>
        <taxon>Bacteroidota</taxon>
        <taxon>Saprospiria</taxon>
        <taxon>Saprospirales</taxon>
        <taxon>Haliscomenobacteraceae</taxon>
        <taxon>Portibacter</taxon>
    </lineage>
</organism>
<evidence type="ECO:0000256" key="2">
    <source>
        <dbReference type="ARBA" id="ARBA00010206"/>
    </source>
</evidence>